<evidence type="ECO:0000256" key="10">
    <source>
        <dbReference type="ARBA" id="ARBA00022843"/>
    </source>
</evidence>
<evidence type="ECO:0000256" key="11">
    <source>
        <dbReference type="ARBA" id="ARBA00022949"/>
    </source>
</evidence>
<dbReference type="InterPro" id="IPR039853">
    <property type="entry name" value="Pinin"/>
</dbReference>
<evidence type="ECO:0000256" key="21">
    <source>
        <dbReference type="SAM" id="Coils"/>
    </source>
</evidence>
<feature type="compositionally biased region" description="Acidic residues" evidence="22">
    <location>
        <begin position="467"/>
        <end position="482"/>
    </location>
</feature>
<evidence type="ECO:0000256" key="13">
    <source>
        <dbReference type="ARBA" id="ARBA00023015"/>
    </source>
</evidence>
<feature type="coiled-coil region" evidence="21">
    <location>
        <begin position="158"/>
        <end position="200"/>
    </location>
</feature>
<evidence type="ECO:0000256" key="7">
    <source>
        <dbReference type="ARBA" id="ARBA00022553"/>
    </source>
</evidence>
<evidence type="ECO:0000256" key="3">
    <source>
        <dbReference type="ARBA" id="ARBA00010386"/>
    </source>
</evidence>
<feature type="domain" description="Pinin/SDK/MemA protein" evidence="23">
    <location>
        <begin position="140"/>
        <end position="262"/>
    </location>
</feature>
<evidence type="ECO:0000256" key="15">
    <source>
        <dbReference type="ARBA" id="ARBA00023125"/>
    </source>
</evidence>
<evidence type="ECO:0000256" key="22">
    <source>
        <dbReference type="SAM" id="MobiDB-lite"/>
    </source>
</evidence>
<keyword evidence="18" id="KW-0508">mRNA splicing</keyword>
<comment type="subunit">
    <text evidence="20">Found in a mRNA splicing-dependent exon junction complex (EJC). Found in a complex with SR proteins. Found in a mRNP complex with RNPS1. Component of the PSAP complex consisting of RNPS1, SAP18 and PNN. Interacts with PNISR, CTBP1, CTBP2, KRT8, KRT18, KRT19, PS1D/PNO40, PPIG, RNPS1, SFRS4 and SRRM2. Identified in the spliceosome C complex.</text>
</comment>
<dbReference type="PANTHER" id="PTHR12707:SF0">
    <property type="entry name" value="PININ"/>
    <property type="match status" value="1"/>
</dbReference>
<keyword evidence="19" id="KW-0539">Nucleus</keyword>
<evidence type="ECO:0000313" key="25">
    <source>
        <dbReference type="EMBL" id="KAJ8309238.1"/>
    </source>
</evidence>
<keyword evidence="5" id="KW-0488">Methylation</keyword>
<evidence type="ECO:0000256" key="5">
    <source>
        <dbReference type="ARBA" id="ARBA00022481"/>
    </source>
</evidence>
<organism evidence="25 26">
    <name type="scientific">Tegillarca granosa</name>
    <name type="common">Malaysian cockle</name>
    <name type="synonym">Anadara granosa</name>
    <dbReference type="NCBI Taxonomy" id="220873"/>
    <lineage>
        <taxon>Eukaryota</taxon>
        <taxon>Metazoa</taxon>
        <taxon>Spiralia</taxon>
        <taxon>Lophotrochozoa</taxon>
        <taxon>Mollusca</taxon>
        <taxon>Bivalvia</taxon>
        <taxon>Autobranchia</taxon>
        <taxon>Pteriomorphia</taxon>
        <taxon>Arcoida</taxon>
        <taxon>Arcoidea</taxon>
        <taxon>Arcidae</taxon>
        <taxon>Tegillarca</taxon>
    </lineage>
</organism>
<dbReference type="Pfam" id="PF04697">
    <property type="entry name" value="Pinin_SDK_N"/>
    <property type="match status" value="1"/>
</dbReference>
<keyword evidence="8" id="KW-0507">mRNA processing</keyword>
<dbReference type="PANTHER" id="PTHR12707">
    <property type="entry name" value="PINN"/>
    <property type="match status" value="1"/>
</dbReference>
<accession>A0ABQ9F142</accession>
<dbReference type="InterPro" id="IPR006787">
    <property type="entry name" value="Pinin_SDK_N"/>
</dbReference>
<proteinExistence type="inferred from homology"/>
<keyword evidence="17" id="KW-0804">Transcription</keyword>
<evidence type="ECO:0000259" key="23">
    <source>
        <dbReference type="Pfam" id="PF04696"/>
    </source>
</evidence>
<dbReference type="Pfam" id="PF04696">
    <property type="entry name" value="Pinin_SDK_memA"/>
    <property type="match status" value="1"/>
</dbReference>
<comment type="subcellular location">
    <subcellularLocation>
        <location evidence="2">Cell junction</location>
        <location evidence="2">Desmosome</location>
    </subcellularLocation>
    <subcellularLocation>
        <location evidence="1">Nucleus speckle</location>
    </subcellularLocation>
</comment>
<keyword evidence="9" id="KW-0747">Spliceosome</keyword>
<feature type="region of interest" description="Disordered" evidence="22">
    <location>
        <begin position="284"/>
        <end position="482"/>
    </location>
</feature>
<protein>
    <recommendedName>
        <fullName evidence="4">Pinin</fullName>
    </recommendedName>
</protein>
<feature type="coiled-coil region" evidence="21">
    <location>
        <begin position="8"/>
        <end position="35"/>
    </location>
</feature>
<keyword evidence="7" id="KW-0597">Phosphoprotein</keyword>
<keyword evidence="6" id="KW-1017">Isopeptide bond</keyword>
<feature type="compositionally biased region" description="Acidic residues" evidence="22">
    <location>
        <begin position="422"/>
        <end position="439"/>
    </location>
</feature>
<evidence type="ECO:0000256" key="4">
    <source>
        <dbReference type="ARBA" id="ARBA00020056"/>
    </source>
</evidence>
<feature type="compositionally biased region" description="Basic and acidic residues" evidence="22">
    <location>
        <begin position="327"/>
        <end position="341"/>
    </location>
</feature>
<keyword evidence="26" id="KW-1185">Reference proteome</keyword>
<feature type="region of interest" description="Disordered" evidence="22">
    <location>
        <begin position="54"/>
        <end position="144"/>
    </location>
</feature>
<feature type="compositionally biased region" description="Acidic residues" evidence="22">
    <location>
        <begin position="284"/>
        <end position="302"/>
    </location>
</feature>
<evidence type="ECO:0000256" key="1">
    <source>
        <dbReference type="ARBA" id="ARBA00004324"/>
    </source>
</evidence>
<keyword evidence="10" id="KW-0832">Ubl conjugation</keyword>
<dbReference type="EMBL" id="JARBDR010000657">
    <property type="protein sequence ID" value="KAJ8309238.1"/>
    <property type="molecule type" value="Genomic_DNA"/>
</dbReference>
<evidence type="ECO:0000256" key="16">
    <source>
        <dbReference type="ARBA" id="ARBA00023159"/>
    </source>
</evidence>
<reference evidence="25 26" key="1">
    <citation type="submission" date="2022-12" db="EMBL/GenBank/DDBJ databases">
        <title>Chromosome-level genome of Tegillarca granosa.</title>
        <authorList>
            <person name="Kim J."/>
        </authorList>
    </citation>
    <scope>NUCLEOTIDE SEQUENCE [LARGE SCALE GENOMIC DNA]</scope>
    <source>
        <strain evidence="25">Teg-2019</strain>
        <tissue evidence="25">Adductor muscle</tissue>
    </source>
</reference>
<evidence type="ECO:0000256" key="19">
    <source>
        <dbReference type="ARBA" id="ARBA00023242"/>
    </source>
</evidence>
<keyword evidence="11" id="KW-0965">Cell junction</keyword>
<evidence type="ECO:0000313" key="26">
    <source>
        <dbReference type="Proteomes" id="UP001217089"/>
    </source>
</evidence>
<evidence type="ECO:0000256" key="18">
    <source>
        <dbReference type="ARBA" id="ARBA00023187"/>
    </source>
</evidence>
<keyword evidence="15" id="KW-0238">DNA-binding</keyword>
<evidence type="ECO:0000256" key="8">
    <source>
        <dbReference type="ARBA" id="ARBA00022664"/>
    </source>
</evidence>
<keyword evidence="14 21" id="KW-0175">Coiled coil</keyword>
<feature type="compositionally biased region" description="Basic and acidic residues" evidence="22">
    <location>
        <begin position="122"/>
        <end position="140"/>
    </location>
</feature>
<keyword evidence="12" id="KW-0007">Acetylation</keyword>
<evidence type="ECO:0000256" key="9">
    <source>
        <dbReference type="ARBA" id="ARBA00022728"/>
    </source>
</evidence>
<keyword evidence="13" id="KW-0805">Transcription regulation</keyword>
<comment type="caution">
    <text evidence="25">The sequence shown here is derived from an EMBL/GenBank/DDBJ whole genome shotgun (WGS) entry which is preliminary data.</text>
</comment>
<evidence type="ECO:0000256" key="14">
    <source>
        <dbReference type="ARBA" id="ARBA00023054"/>
    </source>
</evidence>
<gene>
    <name evidence="25" type="ORF">KUTeg_014112</name>
</gene>
<feature type="domain" description="Pinin/SDK" evidence="24">
    <location>
        <begin position="7"/>
        <end position="131"/>
    </location>
</feature>
<evidence type="ECO:0000256" key="12">
    <source>
        <dbReference type="ARBA" id="ARBA00022990"/>
    </source>
</evidence>
<evidence type="ECO:0000256" key="2">
    <source>
        <dbReference type="ARBA" id="ARBA00004568"/>
    </source>
</evidence>
<feature type="compositionally biased region" description="Basic and acidic residues" evidence="22">
    <location>
        <begin position="363"/>
        <end position="421"/>
    </location>
</feature>
<evidence type="ECO:0000256" key="20">
    <source>
        <dbReference type="ARBA" id="ARBA00025916"/>
    </source>
</evidence>
<evidence type="ECO:0000256" key="6">
    <source>
        <dbReference type="ARBA" id="ARBA00022499"/>
    </source>
</evidence>
<comment type="similarity">
    <text evidence="3">Belongs to the pinin family.</text>
</comment>
<dbReference type="Proteomes" id="UP001217089">
    <property type="component" value="Unassembled WGS sequence"/>
</dbReference>
<sequence>MATIVRGVSVLQNELEKAKESLKNVDDNIKRITGRDPTEQRPGPRRVTVVGDLRGRGRLFNQARRSITEGEGPPVRRQRMGGAFSRLGPRIPGQGRRGEDSADEDDMPHKPAIQSSVIITPKESRTRKDALTEESKDGKGNARNKRMFGLLLGTLKKFKVEAKEKQDKEEQRKEIEHKLEEKAKQEKEELQKERRQLFLDRKHRQAKVKMIEQKMEIAKIHEDWEIDTKKLVNFIQTKAKPHLFYLPKMLNETLEKRLHDTSKVVEEMIVKRREKLENEIEELMNSEQHGEDEEDHEEDGEGGEGGSPSKSKQDKENRENRRRRTLSGHEIDHKRSDDRGSPQKRRRSDGNADDHSGKHRRLSKEGDDHKRRRRSDEGHRSRRRESDGHRSGRRDRDGHRSGRSDEKHVKKDVNKPEVKIDYEEEEGEVMNDDIEQEEKDGEKDKVEETNAAQNVEPVVKNVTMAENGEEGEEGEVKDEADE</sequence>
<evidence type="ECO:0000256" key="17">
    <source>
        <dbReference type="ARBA" id="ARBA00023163"/>
    </source>
</evidence>
<name>A0ABQ9F142_TEGGR</name>
<dbReference type="InterPro" id="IPR006786">
    <property type="entry name" value="Pinin_SDK_MemA"/>
</dbReference>
<keyword evidence="16" id="KW-0010">Activator</keyword>
<evidence type="ECO:0000259" key="24">
    <source>
        <dbReference type="Pfam" id="PF04697"/>
    </source>
</evidence>